<sequence>MSSDLDPGWEKRRREKFPVVLNESDLTSLPGVTYLSDLLIPIDVKRQTGFSDNDLPPPFKIAKSYAHVPHELLAPDGYPSTGNWLLPACQFAVLGPDKISGKGRLVQRALDYYCQQGYENVPEPLPRSVKTHAKETRNSVKAALFAAAKQADQSADSVKRTFDRKLTRFNDPILPFENLERTMEIISNLYTIVTHGSGQFVDRQSKKLICTFSYEDLECVTTEQRDAHQKDVTTILMATKLFRRLPLPPKVTTSEAPAPNSHGQVILKIPILRPPINQESLNNVSRPLMDETPPRCLIPGEKESLSPQTPLGSSPLSSLSSSDSEDTEMDEVMNNSLSNMTPAEDINSSPLSSLDSSPLSSLPPSDSEDTDMEDLVLDLPEDRTIHLNEPSTVKTKKGRTTNGALIAGRMYCFGQTFLRPRIQYRARGAD</sequence>
<feature type="compositionally biased region" description="Low complexity" evidence="1">
    <location>
        <begin position="348"/>
        <end position="365"/>
    </location>
</feature>
<evidence type="ECO:0000313" key="2">
    <source>
        <dbReference type="EMBL" id="EGF97830.1"/>
    </source>
</evidence>
<evidence type="ECO:0000256" key="1">
    <source>
        <dbReference type="SAM" id="MobiDB-lite"/>
    </source>
</evidence>
<dbReference type="HOGENOM" id="CLU_026867_0_0_1"/>
<dbReference type="KEGG" id="mlr:MELLADRAFT_84218"/>
<dbReference type="Proteomes" id="UP000001072">
    <property type="component" value="Unassembled WGS sequence"/>
</dbReference>
<evidence type="ECO:0000313" key="3">
    <source>
        <dbReference type="Proteomes" id="UP000001072"/>
    </source>
</evidence>
<name>F4SC03_MELLP</name>
<feature type="compositionally biased region" description="Low complexity" evidence="1">
    <location>
        <begin position="305"/>
        <end position="322"/>
    </location>
</feature>
<gene>
    <name evidence="2" type="ORF">MELLADRAFT_84218</name>
</gene>
<proteinExistence type="predicted"/>
<feature type="region of interest" description="Disordered" evidence="1">
    <location>
        <begin position="282"/>
        <end position="371"/>
    </location>
</feature>
<protein>
    <submittedName>
        <fullName evidence="2">Uncharacterized protein</fullName>
    </submittedName>
</protein>
<organism evidence="3">
    <name type="scientific">Melampsora larici-populina (strain 98AG31 / pathotype 3-4-7)</name>
    <name type="common">Poplar leaf rust fungus</name>
    <dbReference type="NCBI Taxonomy" id="747676"/>
    <lineage>
        <taxon>Eukaryota</taxon>
        <taxon>Fungi</taxon>
        <taxon>Dikarya</taxon>
        <taxon>Basidiomycota</taxon>
        <taxon>Pucciniomycotina</taxon>
        <taxon>Pucciniomycetes</taxon>
        <taxon>Pucciniales</taxon>
        <taxon>Melampsoraceae</taxon>
        <taxon>Melampsora</taxon>
    </lineage>
</organism>
<dbReference type="InParanoid" id="F4SC03"/>
<keyword evidence="3" id="KW-1185">Reference proteome</keyword>
<dbReference type="VEuPathDB" id="FungiDB:MELLADRAFT_84218"/>
<dbReference type="GeneID" id="18933399"/>
<accession>F4SC03</accession>
<dbReference type="AlphaFoldDB" id="F4SC03"/>
<reference evidence="3" key="1">
    <citation type="journal article" date="2011" name="Proc. Natl. Acad. Sci. U.S.A.">
        <title>Obligate biotrophy features unraveled by the genomic analysis of rust fungi.</title>
        <authorList>
            <person name="Duplessis S."/>
            <person name="Cuomo C.A."/>
            <person name="Lin Y.-C."/>
            <person name="Aerts A."/>
            <person name="Tisserant E."/>
            <person name="Veneault-Fourrey C."/>
            <person name="Joly D.L."/>
            <person name="Hacquard S."/>
            <person name="Amselem J."/>
            <person name="Cantarel B.L."/>
            <person name="Chiu R."/>
            <person name="Coutinho P.M."/>
            <person name="Feau N."/>
            <person name="Field M."/>
            <person name="Frey P."/>
            <person name="Gelhaye E."/>
            <person name="Goldberg J."/>
            <person name="Grabherr M.G."/>
            <person name="Kodira C.D."/>
            <person name="Kohler A."/>
            <person name="Kuees U."/>
            <person name="Lindquist E.A."/>
            <person name="Lucas S.M."/>
            <person name="Mago R."/>
            <person name="Mauceli E."/>
            <person name="Morin E."/>
            <person name="Murat C."/>
            <person name="Pangilinan J.L."/>
            <person name="Park R."/>
            <person name="Pearson M."/>
            <person name="Quesneville H."/>
            <person name="Rouhier N."/>
            <person name="Sakthikumar S."/>
            <person name="Salamov A.A."/>
            <person name="Schmutz J."/>
            <person name="Selles B."/>
            <person name="Shapiro H."/>
            <person name="Tanguay P."/>
            <person name="Tuskan G.A."/>
            <person name="Henrissat B."/>
            <person name="Van de Peer Y."/>
            <person name="Rouze P."/>
            <person name="Ellis J.G."/>
            <person name="Dodds P.N."/>
            <person name="Schein J.E."/>
            <person name="Zhong S."/>
            <person name="Hamelin R.C."/>
            <person name="Grigoriev I.V."/>
            <person name="Szabo L.J."/>
            <person name="Martin F."/>
        </authorList>
    </citation>
    <scope>NUCLEOTIDE SEQUENCE [LARGE SCALE GENOMIC DNA]</scope>
    <source>
        <strain evidence="3">98AG31 / pathotype 3-4-7</strain>
    </source>
</reference>
<dbReference type="RefSeq" id="XP_007418899.1">
    <property type="nucleotide sequence ID" value="XM_007418837.1"/>
</dbReference>
<dbReference type="EMBL" id="GL883197">
    <property type="protein sequence ID" value="EGF97830.1"/>
    <property type="molecule type" value="Genomic_DNA"/>
</dbReference>